<evidence type="ECO:0000256" key="5">
    <source>
        <dbReference type="SAM" id="MobiDB-lite"/>
    </source>
</evidence>
<evidence type="ECO:0000256" key="4">
    <source>
        <dbReference type="ARBA" id="ARBA00023136"/>
    </source>
</evidence>
<dbReference type="InterPro" id="IPR007568">
    <property type="entry name" value="RTA1"/>
</dbReference>
<keyword evidence="4 6" id="KW-0472">Membrane</keyword>
<keyword evidence="2 6" id="KW-0812">Transmembrane</keyword>
<evidence type="ECO:0000256" key="3">
    <source>
        <dbReference type="ARBA" id="ARBA00022989"/>
    </source>
</evidence>
<name>A0A8H6TAL8_MYCCL</name>
<keyword evidence="3 6" id="KW-1133">Transmembrane helix</keyword>
<dbReference type="Pfam" id="PF04479">
    <property type="entry name" value="RTA1"/>
    <property type="match status" value="1"/>
</dbReference>
<organism evidence="7 8">
    <name type="scientific">Mycena chlorophos</name>
    <name type="common">Agaric fungus</name>
    <name type="synonym">Agaricus chlorophos</name>
    <dbReference type="NCBI Taxonomy" id="658473"/>
    <lineage>
        <taxon>Eukaryota</taxon>
        <taxon>Fungi</taxon>
        <taxon>Dikarya</taxon>
        <taxon>Basidiomycota</taxon>
        <taxon>Agaricomycotina</taxon>
        <taxon>Agaricomycetes</taxon>
        <taxon>Agaricomycetidae</taxon>
        <taxon>Agaricales</taxon>
        <taxon>Marasmiineae</taxon>
        <taxon>Mycenaceae</taxon>
        <taxon>Mycena</taxon>
    </lineage>
</organism>
<dbReference type="PANTHER" id="PTHR31465">
    <property type="entry name" value="PROTEIN RTA1-RELATED"/>
    <property type="match status" value="1"/>
</dbReference>
<proteinExistence type="predicted"/>
<feature type="transmembrane region" description="Helical" evidence="6">
    <location>
        <begin position="126"/>
        <end position="148"/>
    </location>
</feature>
<comment type="subcellular location">
    <subcellularLocation>
        <location evidence="1">Membrane</location>
        <topology evidence="1">Multi-pass membrane protein</topology>
    </subcellularLocation>
</comment>
<evidence type="ECO:0008006" key="9">
    <source>
        <dbReference type="Google" id="ProtNLM"/>
    </source>
</evidence>
<dbReference type="OrthoDB" id="3358017at2759"/>
<feature type="region of interest" description="Disordered" evidence="5">
    <location>
        <begin position="283"/>
        <end position="310"/>
    </location>
</feature>
<evidence type="ECO:0000313" key="8">
    <source>
        <dbReference type="Proteomes" id="UP000613580"/>
    </source>
</evidence>
<evidence type="ECO:0000313" key="7">
    <source>
        <dbReference type="EMBL" id="KAF7314153.1"/>
    </source>
</evidence>
<feature type="compositionally biased region" description="Basic and acidic residues" evidence="5">
    <location>
        <begin position="286"/>
        <end position="300"/>
    </location>
</feature>
<evidence type="ECO:0000256" key="1">
    <source>
        <dbReference type="ARBA" id="ARBA00004141"/>
    </source>
</evidence>
<feature type="transmembrane region" description="Helical" evidence="6">
    <location>
        <begin position="20"/>
        <end position="41"/>
    </location>
</feature>
<comment type="caution">
    <text evidence="7">The sequence shown here is derived from an EMBL/GenBank/DDBJ whole genome shotgun (WGS) entry which is preliminary data.</text>
</comment>
<feature type="transmembrane region" description="Helical" evidence="6">
    <location>
        <begin position="83"/>
        <end position="105"/>
    </location>
</feature>
<feature type="transmembrane region" description="Helical" evidence="6">
    <location>
        <begin position="53"/>
        <end position="77"/>
    </location>
</feature>
<dbReference type="AlphaFoldDB" id="A0A8H6TAL8"/>
<feature type="transmembrane region" description="Helical" evidence="6">
    <location>
        <begin position="160"/>
        <end position="182"/>
    </location>
</feature>
<protein>
    <recommendedName>
        <fullName evidence="9">RTA1-domain-containing protein</fullName>
    </recommendedName>
</protein>
<dbReference type="PANTHER" id="PTHR31465:SF15">
    <property type="entry name" value="LIPID TRANSPORTER ATNI-RELATED"/>
    <property type="match status" value="1"/>
</dbReference>
<keyword evidence="8" id="KW-1185">Reference proteome</keyword>
<evidence type="ECO:0000256" key="6">
    <source>
        <dbReference type="SAM" id="Phobius"/>
    </source>
</evidence>
<dbReference type="GO" id="GO:0016020">
    <property type="term" value="C:membrane"/>
    <property type="evidence" value="ECO:0007669"/>
    <property type="project" value="UniProtKB-SubCell"/>
</dbReference>
<evidence type="ECO:0000256" key="2">
    <source>
        <dbReference type="ARBA" id="ARBA00022692"/>
    </source>
</evidence>
<gene>
    <name evidence="7" type="ORF">HMN09_00574600</name>
</gene>
<accession>A0A8H6TAL8</accession>
<dbReference type="Proteomes" id="UP000613580">
    <property type="component" value="Unassembled WGS sequence"/>
</dbReference>
<sequence>MVHLVCLSPYDPENNFLYCPSFPAAVLFTALFLLSTLLHIYQAFFSTHRKHFCWILIMGGAWELIGLTSRIAAIVNITSQNPAIVSVLFILLAPLWVNAFLYVVLSRFVWYFVPERQVAGVRAERLASIFVGLDILSFFIQAIGGIMISQTSATTKTRGIHIYMAGIGIQECFILGFVYLVVRFHKRMAQLEREGPVELKANGSANSRLRPRGSWRRPLYVLYASLVCITIRIIFRLVEFSLGFISTITLTEAPFYTLEMLPMICAFTLWNVWHPGKALVGPESEFPSRKERKAMKERETAAPGSEMTVV</sequence>
<feature type="transmembrane region" description="Helical" evidence="6">
    <location>
        <begin position="218"/>
        <end position="235"/>
    </location>
</feature>
<dbReference type="EMBL" id="JACAZE010000006">
    <property type="protein sequence ID" value="KAF7314153.1"/>
    <property type="molecule type" value="Genomic_DNA"/>
</dbReference>
<reference evidence="7" key="1">
    <citation type="submission" date="2020-05" db="EMBL/GenBank/DDBJ databases">
        <title>Mycena genomes resolve the evolution of fungal bioluminescence.</title>
        <authorList>
            <person name="Tsai I.J."/>
        </authorList>
    </citation>
    <scope>NUCLEOTIDE SEQUENCE</scope>
    <source>
        <strain evidence="7">110903Hualien_Pintung</strain>
    </source>
</reference>